<dbReference type="InterPro" id="IPR043129">
    <property type="entry name" value="ATPase_NBD"/>
</dbReference>
<feature type="domain" description="Carbamoyltransferase" evidence="2">
    <location>
        <begin position="107"/>
        <end position="347"/>
    </location>
</feature>
<dbReference type="SUPFAM" id="SSF53067">
    <property type="entry name" value="Actin-like ATPase domain"/>
    <property type="match status" value="1"/>
</dbReference>
<reference evidence="4 5" key="1">
    <citation type="submission" date="2020-10" db="EMBL/GenBank/DDBJ databases">
        <title>Streptomyces chromofuscus complate genome analysis.</title>
        <authorList>
            <person name="Anwar N."/>
        </authorList>
    </citation>
    <scope>NUCLEOTIDE SEQUENCE [LARGE SCALE GENOMIC DNA]</scope>
    <source>
        <strain evidence="4 5">DSM 40273</strain>
    </source>
</reference>
<dbReference type="EMBL" id="CP063374">
    <property type="protein sequence ID" value="QOV43721.1"/>
    <property type="molecule type" value="Genomic_DNA"/>
</dbReference>
<evidence type="ECO:0000313" key="5">
    <source>
        <dbReference type="Proteomes" id="UP000594008"/>
    </source>
</evidence>
<dbReference type="RefSeq" id="WP_189701427.1">
    <property type="nucleotide sequence ID" value="NZ_BMTA01000027.1"/>
</dbReference>
<keyword evidence="5" id="KW-1185">Reference proteome</keyword>
<sequence>MRILGVNGWPGASHDGSACLLVDGKVVAFAEEERFTRHKHGYGEAPLHAAAFCLQAGGLALEDIDVVAHGWDMPSLLTRRGLDWFPDSARALDFLFPREYFPRGRDPELVFVPHHTAHAASAYYFSGRDQGAVLVLDGQGECESATLASAVGGELKVLEAVPPGWSLGYFYAAVCEYAGLGADAAGKAMGLAPYGTPGDLTFGGGLSFLDDGYAVGPVPRTLLSTGSTDEEADTLRLWLAHLEKTSALPPNRISRHYDRERGRYVRRTERDPYDYRDLAATAQEALERSVIAMARRLLRETGQDTLMVAGGVGFNATLNGKLARLPEVRDLFVQPLAGDQGVSLGAAGWVAAQHGETITPMTGTLAWGEQWDADAVRRVLHRQGVRHTEHEDIADAVAGLLGRGQIVGWHQGRGEGGPRALGHRSIVTAPFPVAKRDRINLTVKDREWWRPFAPSMRLEEAPTLLGDGTPLPYMIVTTPVPDAGRAAMPAVIHVDGTTRPQTVTAEDDPLYHRLLGRVAEHTGHAVVLNTSFNGRDEPVVWTPSDALATFARSPLDALALGPFLIRRSD</sequence>
<gene>
    <name evidence="4" type="ORF">IPT68_29095</name>
</gene>
<evidence type="ECO:0000256" key="1">
    <source>
        <dbReference type="ARBA" id="ARBA00006129"/>
    </source>
</evidence>
<accession>A0A7M2T8I0</accession>
<dbReference type="Proteomes" id="UP000594008">
    <property type="component" value="Chromosome"/>
</dbReference>
<dbReference type="CDD" id="cd24098">
    <property type="entry name" value="ASKHA_NBD_TobZ_N"/>
    <property type="match status" value="1"/>
</dbReference>
<dbReference type="PANTHER" id="PTHR34847:SF1">
    <property type="entry name" value="NODULATION PROTEIN U"/>
    <property type="match status" value="1"/>
</dbReference>
<feature type="domain" description="Carbamoyltransferase C-terminal" evidence="3">
    <location>
        <begin position="399"/>
        <end position="567"/>
    </location>
</feature>
<dbReference type="InterPro" id="IPR003696">
    <property type="entry name" value="Carbtransf_dom"/>
</dbReference>
<proteinExistence type="inferred from homology"/>
<evidence type="ECO:0000259" key="2">
    <source>
        <dbReference type="Pfam" id="PF02543"/>
    </source>
</evidence>
<dbReference type="Gene3D" id="3.90.870.20">
    <property type="entry name" value="Carbamoyltransferase, C-terminal domain"/>
    <property type="match status" value="1"/>
</dbReference>
<dbReference type="Pfam" id="PF16861">
    <property type="entry name" value="Carbam_trans_C"/>
    <property type="match status" value="1"/>
</dbReference>
<dbReference type="KEGG" id="schf:IPT68_29095"/>
<dbReference type="Pfam" id="PF02543">
    <property type="entry name" value="Carbam_trans_N"/>
    <property type="match status" value="2"/>
</dbReference>
<dbReference type="Gene3D" id="3.30.420.40">
    <property type="match status" value="2"/>
</dbReference>
<dbReference type="GO" id="GO:0003824">
    <property type="term" value="F:catalytic activity"/>
    <property type="evidence" value="ECO:0007669"/>
    <property type="project" value="InterPro"/>
</dbReference>
<protein>
    <recommendedName>
        <fullName evidence="6">Carbamoyltransferase</fullName>
    </recommendedName>
</protein>
<comment type="similarity">
    <text evidence="1">Belongs to the NodU/CmcH family.</text>
</comment>
<dbReference type="InterPro" id="IPR038152">
    <property type="entry name" value="Carbam_trans_C_sf"/>
</dbReference>
<feature type="domain" description="Carbamoyltransferase" evidence="2">
    <location>
        <begin position="3"/>
        <end position="72"/>
    </location>
</feature>
<organism evidence="4 5">
    <name type="scientific">Streptomyces chromofuscus</name>
    <dbReference type="NCBI Taxonomy" id="42881"/>
    <lineage>
        <taxon>Bacteria</taxon>
        <taxon>Bacillati</taxon>
        <taxon>Actinomycetota</taxon>
        <taxon>Actinomycetes</taxon>
        <taxon>Kitasatosporales</taxon>
        <taxon>Streptomycetaceae</taxon>
        <taxon>Streptomyces</taxon>
    </lineage>
</organism>
<evidence type="ECO:0000259" key="3">
    <source>
        <dbReference type="Pfam" id="PF16861"/>
    </source>
</evidence>
<dbReference type="InterPro" id="IPR031730">
    <property type="entry name" value="Carbam_trans_C"/>
</dbReference>
<evidence type="ECO:0000313" key="4">
    <source>
        <dbReference type="EMBL" id="QOV43721.1"/>
    </source>
</evidence>
<name>A0A7M2T8I0_STRCW</name>
<dbReference type="InterPro" id="IPR051338">
    <property type="entry name" value="NodU/CmcH_Carbamoyltrnsfr"/>
</dbReference>
<evidence type="ECO:0008006" key="6">
    <source>
        <dbReference type="Google" id="ProtNLM"/>
    </source>
</evidence>
<dbReference type="AlphaFoldDB" id="A0A7M2T8I0"/>
<dbReference type="PANTHER" id="PTHR34847">
    <property type="entry name" value="NODULATION PROTEIN U"/>
    <property type="match status" value="1"/>
</dbReference>